<dbReference type="InterPro" id="IPR025852">
    <property type="entry name" value="SM_dom_ATX"/>
</dbReference>
<name>A0A914UJ11_9BILA</name>
<dbReference type="SUPFAM" id="SSF50182">
    <property type="entry name" value="Sm-like ribonucleoproteins"/>
    <property type="match status" value="1"/>
</dbReference>
<accession>A0A914UJ11</accession>
<dbReference type="PANTHER" id="PTHR12854">
    <property type="entry name" value="ATAXIN 2-RELATED"/>
    <property type="match status" value="1"/>
</dbReference>
<dbReference type="Pfam" id="PF14438">
    <property type="entry name" value="SM-ATX"/>
    <property type="match status" value="1"/>
</dbReference>
<dbReference type="InterPro" id="IPR045117">
    <property type="entry name" value="ATXN2-like"/>
</dbReference>
<dbReference type="GO" id="GO:0010494">
    <property type="term" value="C:cytoplasmic stress granule"/>
    <property type="evidence" value="ECO:0007669"/>
    <property type="project" value="TreeGrafter"/>
</dbReference>
<dbReference type="WBParaSite" id="PSAMB.scaffold10509size4037.g33362.t1">
    <property type="protein sequence ID" value="PSAMB.scaffold10509size4037.g33362.t1"/>
    <property type="gene ID" value="PSAMB.scaffold10509size4037.g33362"/>
</dbReference>
<dbReference type="PANTHER" id="PTHR12854:SF7">
    <property type="entry name" value="ATAXIN-2 HOMOLOG"/>
    <property type="match status" value="1"/>
</dbReference>
<dbReference type="InterPro" id="IPR010920">
    <property type="entry name" value="LSM_dom_sf"/>
</dbReference>
<evidence type="ECO:0000313" key="4">
    <source>
        <dbReference type="Proteomes" id="UP000887566"/>
    </source>
</evidence>
<evidence type="ECO:0000259" key="3">
    <source>
        <dbReference type="SMART" id="SM01272"/>
    </source>
</evidence>
<dbReference type="AlphaFoldDB" id="A0A914UJ11"/>
<evidence type="ECO:0000256" key="1">
    <source>
        <dbReference type="ARBA" id="ARBA00007503"/>
    </source>
</evidence>
<dbReference type="Proteomes" id="UP000887566">
    <property type="component" value="Unplaced"/>
</dbReference>
<keyword evidence="4" id="KW-1185">Reference proteome</keyword>
<proteinExistence type="inferred from homology"/>
<sequence>MPGIAVQQNNFGMKDGQDEVYAVGVYANAAMLQLVTDTIGRDVRVETRDGQTYEGIFAGCSKQFEVGLKYAHEVIPGEETLLPRRDRVIDKLQFDPADVLSVSVVIDDEEHHKGFAMDKDIGARNGAFEAGRERELEEWVPEDEDDLHHLEGREATSHRGDGWSVEEMFNVNKGLGVESTFQDDLRQYTTVDVEGDDDAHAKAAAIAREIEMNPASKHMSMLENDDDERDLNKETNFVGPSGKAVNSPPAGYSGPSRQNSTGSQQGHRMTFSNRGGGGGGGASRSIGGPGGAGADRRGGGAGGRGAGGRGGQVGGSYSTPRSGGYGGGGQNAGGAVAGGPRNQGGAA</sequence>
<reference evidence="5" key="1">
    <citation type="submission" date="2022-11" db="UniProtKB">
        <authorList>
            <consortium name="WormBaseParasite"/>
        </authorList>
    </citation>
    <scope>IDENTIFICATION</scope>
</reference>
<protein>
    <submittedName>
        <fullName evidence="5">LsmAD domain-containing protein</fullName>
    </submittedName>
</protein>
<feature type="compositionally biased region" description="Polar residues" evidence="2">
    <location>
        <begin position="255"/>
        <end position="273"/>
    </location>
</feature>
<feature type="domain" description="LsmAD" evidence="3">
    <location>
        <begin position="175"/>
        <end position="243"/>
    </location>
</feature>
<organism evidence="4 5">
    <name type="scientific">Plectus sambesii</name>
    <dbReference type="NCBI Taxonomy" id="2011161"/>
    <lineage>
        <taxon>Eukaryota</taxon>
        <taxon>Metazoa</taxon>
        <taxon>Ecdysozoa</taxon>
        <taxon>Nematoda</taxon>
        <taxon>Chromadorea</taxon>
        <taxon>Plectida</taxon>
        <taxon>Plectina</taxon>
        <taxon>Plectoidea</taxon>
        <taxon>Plectidae</taxon>
        <taxon>Plectus</taxon>
    </lineage>
</organism>
<evidence type="ECO:0000313" key="5">
    <source>
        <dbReference type="WBParaSite" id="PSAMB.scaffold10509size4037.g33362.t1"/>
    </source>
</evidence>
<comment type="similarity">
    <text evidence="1">Belongs to the ataxin-2 family.</text>
</comment>
<dbReference type="SMART" id="SM01272">
    <property type="entry name" value="LsmAD"/>
    <property type="match status" value="1"/>
</dbReference>
<dbReference type="GO" id="GO:0034063">
    <property type="term" value="P:stress granule assembly"/>
    <property type="evidence" value="ECO:0007669"/>
    <property type="project" value="TreeGrafter"/>
</dbReference>
<feature type="compositionally biased region" description="Gly residues" evidence="2">
    <location>
        <begin position="274"/>
        <end position="314"/>
    </location>
</feature>
<feature type="region of interest" description="Disordered" evidence="2">
    <location>
        <begin position="230"/>
        <end position="347"/>
    </location>
</feature>
<evidence type="ECO:0000256" key="2">
    <source>
        <dbReference type="SAM" id="MobiDB-lite"/>
    </source>
</evidence>
<feature type="compositionally biased region" description="Gly residues" evidence="2">
    <location>
        <begin position="323"/>
        <end position="337"/>
    </location>
</feature>
<dbReference type="GO" id="GO:0003729">
    <property type="term" value="F:mRNA binding"/>
    <property type="evidence" value="ECO:0007669"/>
    <property type="project" value="TreeGrafter"/>
</dbReference>
<dbReference type="InterPro" id="IPR009604">
    <property type="entry name" value="LsmAD_domain"/>
</dbReference>